<organism evidence="3 4">
    <name type="scientific">Mya arenaria</name>
    <name type="common">Soft-shell clam</name>
    <dbReference type="NCBI Taxonomy" id="6604"/>
    <lineage>
        <taxon>Eukaryota</taxon>
        <taxon>Metazoa</taxon>
        <taxon>Spiralia</taxon>
        <taxon>Lophotrochozoa</taxon>
        <taxon>Mollusca</taxon>
        <taxon>Bivalvia</taxon>
        <taxon>Autobranchia</taxon>
        <taxon>Heteroconchia</taxon>
        <taxon>Euheterodonta</taxon>
        <taxon>Imparidentia</taxon>
        <taxon>Neoheterodontei</taxon>
        <taxon>Myida</taxon>
        <taxon>Myoidea</taxon>
        <taxon>Myidae</taxon>
        <taxon>Mya</taxon>
    </lineage>
</organism>
<dbReference type="EMBL" id="CP111020">
    <property type="protein sequence ID" value="WAR14311.1"/>
    <property type="molecule type" value="Genomic_DNA"/>
</dbReference>
<proteinExistence type="predicted"/>
<evidence type="ECO:0000313" key="4">
    <source>
        <dbReference type="Proteomes" id="UP001164746"/>
    </source>
</evidence>
<dbReference type="InterPro" id="IPR036236">
    <property type="entry name" value="Znf_C2H2_sf"/>
</dbReference>
<evidence type="ECO:0000256" key="1">
    <source>
        <dbReference type="SAM" id="MobiDB-lite"/>
    </source>
</evidence>
<keyword evidence="4" id="KW-1185">Reference proteome</keyword>
<feature type="region of interest" description="Disordered" evidence="1">
    <location>
        <begin position="174"/>
        <end position="200"/>
    </location>
</feature>
<dbReference type="Gene3D" id="3.30.160.60">
    <property type="entry name" value="Classic Zinc Finger"/>
    <property type="match status" value="1"/>
</dbReference>
<dbReference type="InterPro" id="IPR013087">
    <property type="entry name" value="Znf_C2H2_type"/>
</dbReference>
<feature type="domain" description="C2H2-type" evidence="2">
    <location>
        <begin position="127"/>
        <end position="149"/>
    </location>
</feature>
<sequence>MKSMQGAFCWAVWAMATQDHPGFQSSDFREMPSQSNVFYGDSQIKKDSELQLTDQQAQELIRKAEISSSSIQQQVLSSTTDADLVPVTASSPSDKTSEMVADLNSSSDADDDGRRLSQSDRERPYKCDVEGCDRSFAQLSNLNHHKKNHEEHVKRDISRHFRCELHTNLKAPEGSVTSPIVTPSSAKRKRCNRKDEPRDTGQLADVSSFLMDCEDIDNEEEDIDDDLPTQVKVKPRFSAKTSLTRTWILADLVKNIEVGPRKASRPKQ</sequence>
<feature type="compositionally biased region" description="Polar residues" evidence="1">
    <location>
        <begin position="175"/>
        <end position="185"/>
    </location>
</feature>
<gene>
    <name evidence="3" type="ORF">MAR_004416</name>
</gene>
<dbReference type="PROSITE" id="PS00028">
    <property type="entry name" value="ZINC_FINGER_C2H2_1"/>
    <property type="match status" value="1"/>
</dbReference>
<dbReference type="SMART" id="SM00355">
    <property type="entry name" value="ZnF_C2H2"/>
    <property type="match status" value="1"/>
</dbReference>
<evidence type="ECO:0000313" key="3">
    <source>
        <dbReference type="EMBL" id="WAR14311.1"/>
    </source>
</evidence>
<evidence type="ECO:0000259" key="2">
    <source>
        <dbReference type="PROSITE" id="PS00028"/>
    </source>
</evidence>
<name>A0ABY7EZP2_MYAAR</name>
<feature type="region of interest" description="Disordered" evidence="1">
    <location>
        <begin position="77"/>
        <end position="124"/>
    </location>
</feature>
<dbReference type="Proteomes" id="UP001164746">
    <property type="component" value="Chromosome 9"/>
</dbReference>
<accession>A0ABY7EZP2</accession>
<feature type="compositionally biased region" description="Basic and acidic residues" evidence="1">
    <location>
        <begin position="112"/>
        <end position="124"/>
    </location>
</feature>
<protein>
    <recommendedName>
        <fullName evidence="2">C2H2-type domain-containing protein</fullName>
    </recommendedName>
</protein>
<dbReference type="SUPFAM" id="SSF57667">
    <property type="entry name" value="beta-beta-alpha zinc fingers"/>
    <property type="match status" value="1"/>
</dbReference>
<reference evidence="3" key="1">
    <citation type="submission" date="2022-11" db="EMBL/GenBank/DDBJ databases">
        <title>Centuries of genome instability and evolution in soft-shell clam transmissible cancer (bioRxiv).</title>
        <authorList>
            <person name="Hart S.F.M."/>
            <person name="Yonemitsu M.A."/>
            <person name="Giersch R.M."/>
            <person name="Beal B.F."/>
            <person name="Arriagada G."/>
            <person name="Davis B.W."/>
            <person name="Ostrander E.A."/>
            <person name="Goff S.P."/>
            <person name="Metzger M.J."/>
        </authorList>
    </citation>
    <scope>NUCLEOTIDE SEQUENCE</scope>
    <source>
        <strain evidence="3">MELC-2E11</strain>
        <tissue evidence="3">Siphon/mantle</tissue>
    </source>
</reference>